<dbReference type="Proteomes" id="UP000488299">
    <property type="component" value="Unassembled WGS sequence"/>
</dbReference>
<evidence type="ECO:0000313" key="2">
    <source>
        <dbReference type="Proteomes" id="UP000488299"/>
    </source>
</evidence>
<keyword evidence="2" id="KW-1185">Reference proteome</keyword>
<dbReference type="EMBL" id="WELI01000005">
    <property type="protein sequence ID" value="KAB7730396.1"/>
    <property type="molecule type" value="Genomic_DNA"/>
</dbReference>
<comment type="caution">
    <text evidence="1">The sequence shown here is derived from an EMBL/GenBank/DDBJ whole genome shotgun (WGS) entry which is preliminary data.</text>
</comment>
<dbReference type="RefSeq" id="WP_152124982.1">
    <property type="nucleotide sequence ID" value="NZ_WELI01000005.1"/>
</dbReference>
<organism evidence="1 2">
    <name type="scientific">Rudanella paleaurantiibacter</name>
    <dbReference type="NCBI Taxonomy" id="2614655"/>
    <lineage>
        <taxon>Bacteria</taxon>
        <taxon>Pseudomonadati</taxon>
        <taxon>Bacteroidota</taxon>
        <taxon>Cytophagia</taxon>
        <taxon>Cytophagales</taxon>
        <taxon>Cytophagaceae</taxon>
        <taxon>Rudanella</taxon>
    </lineage>
</organism>
<dbReference type="AlphaFoldDB" id="A0A7J5TZ38"/>
<reference evidence="1 2" key="1">
    <citation type="submission" date="2019-10" db="EMBL/GenBank/DDBJ databases">
        <title>Rudanella paleaurantiibacter sp. nov., isolated from sludge.</title>
        <authorList>
            <person name="Xu S.Q."/>
        </authorList>
    </citation>
    <scope>NUCLEOTIDE SEQUENCE [LARGE SCALE GENOMIC DNA]</scope>
    <source>
        <strain evidence="1 2">HX-22-17</strain>
    </source>
</reference>
<accession>A0A7J5TZ38</accession>
<sequence length="183" mass="19587">MPNRRQFVKQLSVGLSAASMLPIVDSIGATVPASVNSHLFAKSLLTAQGIGQPQQIWVTELYPFCPEQDSTAYLQNRLQQGLQAVSTLLGQPVPSLPAMPEPVMGSQAVSFQLAGTLVHWRGQALHGSVPGNTSHQLQIFGDKGVLTLTDHFKVLSCVDFRGKSLLGTDTETPGYPVLPNSLV</sequence>
<protein>
    <submittedName>
        <fullName evidence="1">Uncharacterized protein</fullName>
    </submittedName>
</protein>
<evidence type="ECO:0000313" key="1">
    <source>
        <dbReference type="EMBL" id="KAB7730396.1"/>
    </source>
</evidence>
<name>A0A7J5TZ38_9BACT</name>
<proteinExistence type="predicted"/>
<gene>
    <name evidence="1" type="ORF">F5984_14690</name>
</gene>